<keyword evidence="1" id="KW-1133">Transmembrane helix</keyword>
<gene>
    <name evidence="2" type="ORF">CUN85_00520</name>
</gene>
<comment type="caution">
    <text evidence="2">The sequence shown here is derived from an EMBL/GenBank/DDBJ whole genome shotgun (WGS) entry which is preliminary data.</text>
</comment>
<accession>A0A4E0QDF0</accession>
<dbReference type="Proteomes" id="UP000297295">
    <property type="component" value="Unassembled WGS sequence"/>
</dbReference>
<keyword evidence="3" id="KW-1185">Reference proteome</keyword>
<keyword evidence="1" id="KW-0812">Transmembrane</keyword>
<dbReference type="EMBL" id="PGGK01000001">
    <property type="protein sequence ID" value="TGC11401.1"/>
    <property type="molecule type" value="Genomic_DNA"/>
</dbReference>
<name>A0A4E0QDF0_9EURY</name>
<dbReference type="AlphaFoldDB" id="A0A4E0QDF0"/>
<protein>
    <submittedName>
        <fullName evidence="2">Uncharacterized protein</fullName>
    </submittedName>
</protein>
<evidence type="ECO:0000313" key="2">
    <source>
        <dbReference type="EMBL" id="TGC11401.1"/>
    </source>
</evidence>
<reference evidence="2 3" key="1">
    <citation type="submission" date="2017-11" db="EMBL/GenBank/DDBJ databases">
        <title>Isolation and Characterization of Methanogenic Archaea from Saline Meromictic Lake at Siberia.</title>
        <authorList>
            <person name="Shen Y."/>
            <person name="Huang H.-H."/>
            <person name="Lai M.-C."/>
            <person name="Chen S.-C."/>
        </authorList>
    </citation>
    <scope>NUCLEOTIDE SEQUENCE [LARGE SCALE GENOMIC DNA]</scope>
    <source>
        <strain evidence="2 3">SY-01</strain>
    </source>
</reference>
<evidence type="ECO:0000313" key="3">
    <source>
        <dbReference type="Proteomes" id="UP000297295"/>
    </source>
</evidence>
<sequence>MQYNRYLLAGVILLMLVLLIMFADSVSGPAKVHMHSESVTYLKTDTLSKAVLISLPPAIAGFYILTRHRMKRTGK</sequence>
<organism evidence="2 3">
    <name type="scientific">Methanolobus halotolerans</name>
    <dbReference type="NCBI Taxonomy" id="2052935"/>
    <lineage>
        <taxon>Archaea</taxon>
        <taxon>Methanobacteriati</taxon>
        <taxon>Methanobacteriota</taxon>
        <taxon>Stenosarchaea group</taxon>
        <taxon>Methanomicrobia</taxon>
        <taxon>Methanosarcinales</taxon>
        <taxon>Methanosarcinaceae</taxon>
        <taxon>Methanolobus</taxon>
    </lineage>
</organism>
<feature type="transmembrane region" description="Helical" evidence="1">
    <location>
        <begin position="47"/>
        <end position="65"/>
    </location>
</feature>
<keyword evidence="1" id="KW-0472">Membrane</keyword>
<dbReference type="OrthoDB" id="382084at2157"/>
<proteinExistence type="predicted"/>
<dbReference type="RefSeq" id="WP_135387909.1">
    <property type="nucleotide sequence ID" value="NZ_PGGK01000001.1"/>
</dbReference>
<evidence type="ECO:0000256" key="1">
    <source>
        <dbReference type="SAM" id="Phobius"/>
    </source>
</evidence>